<proteinExistence type="inferred from homology"/>
<dbReference type="SUPFAM" id="SSF53756">
    <property type="entry name" value="UDP-Glycosyltransferase/glycogen phosphorylase"/>
    <property type="match status" value="1"/>
</dbReference>
<feature type="signal peptide" evidence="4">
    <location>
        <begin position="1"/>
        <end position="17"/>
    </location>
</feature>
<dbReference type="PANTHER" id="PTHR48043">
    <property type="entry name" value="EG:EG0003.4 PROTEIN-RELATED"/>
    <property type="match status" value="1"/>
</dbReference>
<gene>
    <name evidence="5" type="ORF">WA026_018365</name>
</gene>
<evidence type="ECO:0000256" key="2">
    <source>
        <dbReference type="ARBA" id="ARBA00022676"/>
    </source>
</evidence>
<keyword evidence="2" id="KW-0328">Glycosyltransferase</keyword>
<dbReference type="InterPro" id="IPR050271">
    <property type="entry name" value="UDP-glycosyltransferase"/>
</dbReference>
<reference evidence="5 6" key="1">
    <citation type="submission" date="2023-03" db="EMBL/GenBank/DDBJ databases">
        <title>Genome insight into feeding habits of ladybird beetles.</title>
        <authorList>
            <person name="Li H.-S."/>
            <person name="Huang Y.-H."/>
            <person name="Pang H."/>
        </authorList>
    </citation>
    <scope>NUCLEOTIDE SEQUENCE [LARGE SCALE GENOMIC DNA]</scope>
    <source>
        <strain evidence="5">SYSU_2023b</strain>
        <tissue evidence="5">Whole body</tissue>
    </source>
</reference>
<feature type="chain" id="PRO_5043576092" evidence="4">
    <location>
        <begin position="18"/>
        <end position="302"/>
    </location>
</feature>
<comment type="caution">
    <text evidence="5">The sequence shown here is derived from an EMBL/GenBank/DDBJ whole genome shotgun (WGS) entry which is preliminary data.</text>
</comment>
<dbReference type="PANTHER" id="PTHR48043:SF159">
    <property type="entry name" value="EG:EG0003.4 PROTEIN-RELATED"/>
    <property type="match status" value="1"/>
</dbReference>
<name>A0AAW1VAF4_9CUCU</name>
<keyword evidence="4" id="KW-0732">Signal</keyword>
<keyword evidence="3" id="KW-0808">Transferase</keyword>
<evidence type="ECO:0000313" key="5">
    <source>
        <dbReference type="EMBL" id="KAK9892163.1"/>
    </source>
</evidence>
<accession>A0AAW1VAF4</accession>
<evidence type="ECO:0000256" key="1">
    <source>
        <dbReference type="ARBA" id="ARBA00009995"/>
    </source>
</evidence>
<evidence type="ECO:0000256" key="4">
    <source>
        <dbReference type="SAM" id="SignalP"/>
    </source>
</evidence>
<protein>
    <submittedName>
        <fullName evidence="5">Uncharacterized protein</fullName>
    </submittedName>
</protein>
<keyword evidence="6" id="KW-1185">Reference proteome</keyword>
<dbReference type="Proteomes" id="UP001431783">
    <property type="component" value="Unassembled WGS sequence"/>
</dbReference>
<organism evidence="5 6">
    <name type="scientific">Henosepilachna vigintioctopunctata</name>
    <dbReference type="NCBI Taxonomy" id="420089"/>
    <lineage>
        <taxon>Eukaryota</taxon>
        <taxon>Metazoa</taxon>
        <taxon>Ecdysozoa</taxon>
        <taxon>Arthropoda</taxon>
        <taxon>Hexapoda</taxon>
        <taxon>Insecta</taxon>
        <taxon>Pterygota</taxon>
        <taxon>Neoptera</taxon>
        <taxon>Endopterygota</taxon>
        <taxon>Coleoptera</taxon>
        <taxon>Polyphaga</taxon>
        <taxon>Cucujiformia</taxon>
        <taxon>Coccinelloidea</taxon>
        <taxon>Coccinellidae</taxon>
        <taxon>Epilachninae</taxon>
        <taxon>Epilachnini</taxon>
        <taxon>Henosepilachna</taxon>
    </lineage>
</organism>
<comment type="similarity">
    <text evidence="1">Belongs to the UDP-glycosyltransferase family.</text>
</comment>
<dbReference type="GO" id="GO:0008194">
    <property type="term" value="F:UDP-glycosyltransferase activity"/>
    <property type="evidence" value="ECO:0007669"/>
    <property type="project" value="TreeGrafter"/>
</dbReference>
<evidence type="ECO:0000256" key="3">
    <source>
        <dbReference type="ARBA" id="ARBA00022679"/>
    </source>
</evidence>
<dbReference type="EMBL" id="JARQZJ010000132">
    <property type="protein sequence ID" value="KAK9892163.1"/>
    <property type="molecule type" value="Genomic_DNA"/>
</dbReference>
<dbReference type="AlphaFoldDB" id="A0AAW1VAF4"/>
<sequence length="302" mass="34266">MIKLLLLIQLLCSAVNGANILAFFHNPAISHQFVFRSIVKELSLRGHSVTFVTSDPMKDAALTNITEVDISASYQIFKNLDASIFSREATNLIKMGILGLDFTQNLFKIQMEVEGVKEILKKPKDTYDLVLIEVGNPIYNGLKYKFKAPLIAISSYGIPSYWHELLGNPTHPFLYVDIFSKYLDPLESIWGKIDSLYIYLVNFFLGEFLIFPSTDKLARSYFGNDMPYIKDLVRDTSLTIANVNPIISDRRPLAPNVVEVWNLHLNRVEPSQKVSIYAGVKLATKYQQRIVPKGVTRLKICI</sequence>
<evidence type="ECO:0000313" key="6">
    <source>
        <dbReference type="Proteomes" id="UP001431783"/>
    </source>
</evidence>